<gene>
    <name evidence="1" type="ORF">RDB_LOCUS76283</name>
</gene>
<comment type="caution">
    <text evidence="1">The sequence shown here is derived from an EMBL/GenBank/DDBJ whole genome shotgun (WGS) entry which is preliminary data.</text>
</comment>
<dbReference type="Proteomes" id="UP000663827">
    <property type="component" value="Unassembled WGS sequence"/>
</dbReference>
<dbReference type="AlphaFoldDB" id="A0A8H3E4S4"/>
<name>A0A8H3E4S4_9AGAM</name>
<evidence type="ECO:0000313" key="2">
    <source>
        <dbReference type="Proteomes" id="UP000663827"/>
    </source>
</evidence>
<sequence length="212" mass="23828">IYPPTAITAPVGSKSLGQTIAWTVDAQPDGTLWDQVTRREVAYLFWEAHTNPKLLSSPPVTQPSSPAETIPYTFDPASPILTPSHSALLPFDKVTEYIDDALLALGLHTEARTSFITYWLPDLSKHAFIALRFLPQDEYEKAAPLNIIPIPEVVTRVFMLFRGVEGSEIELWDDAAEMGRMDASVWRDFVRIDTTKVHDKSLFRVLEWGGME</sequence>
<reference evidence="1" key="1">
    <citation type="submission" date="2021-01" db="EMBL/GenBank/DDBJ databases">
        <authorList>
            <person name="Kaushik A."/>
        </authorList>
    </citation>
    <scope>NUCLEOTIDE SEQUENCE</scope>
    <source>
        <strain evidence="1">AG5</strain>
    </source>
</reference>
<accession>A0A8H3E4S4</accession>
<feature type="non-terminal residue" evidence="1">
    <location>
        <position position="1"/>
    </location>
</feature>
<evidence type="ECO:0000313" key="1">
    <source>
        <dbReference type="EMBL" id="CAE7142219.1"/>
    </source>
</evidence>
<organism evidence="1 2">
    <name type="scientific">Rhizoctonia solani</name>
    <dbReference type="NCBI Taxonomy" id="456999"/>
    <lineage>
        <taxon>Eukaryota</taxon>
        <taxon>Fungi</taxon>
        <taxon>Dikarya</taxon>
        <taxon>Basidiomycota</taxon>
        <taxon>Agaricomycotina</taxon>
        <taxon>Agaricomycetes</taxon>
        <taxon>Cantharellales</taxon>
        <taxon>Ceratobasidiaceae</taxon>
        <taxon>Rhizoctonia</taxon>
    </lineage>
</organism>
<dbReference type="EMBL" id="CAJNJQ010001534">
    <property type="protein sequence ID" value="CAE7142219.1"/>
    <property type="molecule type" value="Genomic_DNA"/>
</dbReference>
<protein>
    <submittedName>
        <fullName evidence="1">Uncharacterized protein</fullName>
    </submittedName>
</protein>
<proteinExistence type="predicted"/>
<feature type="non-terminal residue" evidence="1">
    <location>
        <position position="212"/>
    </location>
</feature>